<protein>
    <recommendedName>
        <fullName evidence="4">SANT domain-containing protein</fullName>
    </recommendedName>
</protein>
<feature type="region of interest" description="Disordered" evidence="1">
    <location>
        <begin position="204"/>
        <end position="285"/>
    </location>
</feature>
<proteinExistence type="predicted"/>
<dbReference type="Proteomes" id="UP001055712">
    <property type="component" value="Unassembled WGS sequence"/>
</dbReference>
<feature type="compositionally biased region" description="Polar residues" evidence="1">
    <location>
        <begin position="13"/>
        <end position="29"/>
    </location>
</feature>
<accession>A0A9D4TVJ3</accession>
<feature type="region of interest" description="Disordered" evidence="1">
    <location>
        <begin position="1"/>
        <end position="85"/>
    </location>
</feature>
<reference evidence="2" key="1">
    <citation type="journal article" date="2019" name="Plant J.">
        <title>Chlorella vulgaris genome assembly and annotation reveals the molecular basis for metabolic acclimation to high light conditions.</title>
        <authorList>
            <person name="Cecchin M."/>
            <person name="Marcolungo L."/>
            <person name="Rossato M."/>
            <person name="Girolomoni L."/>
            <person name="Cosentino E."/>
            <person name="Cuine S."/>
            <person name="Li-Beisson Y."/>
            <person name="Delledonne M."/>
            <person name="Ballottari M."/>
        </authorList>
    </citation>
    <scope>NUCLEOTIDE SEQUENCE</scope>
    <source>
        <strain evidence="2">211/11P</strain>
    </source>
</reference>
<feature type="compositionally biased region" description="Low complexity" evidence="1">
    <location>
        <begin position="1"/>
        <end position="12"/>
    </location>
</feature>
<feature type="compositionally biased region" description="Pro residues" evidence="1">
    <location>
        <begin position="68"/>
        <end position="82"/>
    </location>
</feature>
<dbReference type="EMBL" id="SIDB01000002">
    <property type="protein sequence ID" value="KAI3435695.1"/>
    <property type="molecule type" value="Genomic_DNA"/>
</dbReference>
<evidence type="ECO:0000313" key="3">
    <source>
        <dbReference type="Proteomes" id="UP001055712"/>
    </source>
</evidence>
<evidence type="ECO:0000256" key="1">
    <source>
        <dbReference type="SAM" id="MobiDB-lite"/>
    </source>
</evidence>
<evidence type="ECO:0000313" key="2">
    <source>
        <dbReference type="EMBL" id="KAI3435695.1"/>
    </source>
</evidence>
<feature type="compositionally biased region" description="Basic residues" evidence="1">
    <location>
        <begin position="258"/>
        <end position="268"/>
    </location>
</feature>
<sequence length="687" mass="73047">MPRPAPMASMPRQQSATGSGTIQQVQSVPVGSGPTIAAGRPVRKRKQPGYAEDMIPSDVLSRRFNRPKLPPPQPPPPPPPRHATPMLSVPMAAALAAAQAAQAAAPPGSAANMHSAIQLVTVPAPGGGTMTGLAIPPGALLNMPPLLQQQLRAQGIGVQQPGPPPYRLLPVVQPPDSSRMAVPAVKMAGPRDVSLLARRLDEEERRKAQAAAEARGTLRSVPNGLAATRVSKPPSSGAVQPAGGVKPPPANGSAAGRSKARSILRPRKPTPERRPDLPPGTWHPGFEALGGITHVHVQQAAAAPPLAAAVTGTAARCSQLLALDPQQEYDLSDDPLRASLQFLQQSARSAGRQPPYKGAVRVAVAAEQRLYQERLGRAHLARDGRRLAEEPMVPRRKSVRMRVAPEVLMPPPPAVNLQQRGAAGSRSGKVRQPTPKPEDATDVRRGARYQAVLPAVQPRPTQPPASEARWVAGLACQAADAPAPPQHDPKQAAAMAAATPEKRAAWVAAAHRQLVAALGDARAAAMGLLCMGAEARGSQLSDAEEAGFEAGMREFGRAFHSIRQELVPGRTVAQLQSYYYNVWKLRATPRSRAWYREKGAQQAAQQAEVERQQRAVVAEQEAHKERQDAKQKRRMLREVVQWVKSAAHAPADIQHRPVLMQRAQRAAKLLGSMNAPSKGEPGAAVVG</sequence>
<dbReference type="OrthoDB" id="514537at2759"/>
<dbReference type="Gene3D" id="1.10.10.60">
    <property type="entry name" value="Homeodomain-like"/>
    <property type="match status" value="1"/>
</dbReference>
<evidence type="ECO:0008006" key="4">
    <source>
        <dbReference type="Google" id="ProtNLM"/>
    </source>
</evidence>
<comment type="caution">
    <text evidence="2">The sequence shown here is derived from an EMBL/GenBank/DDBJ whole genome shotgun (WGS) entry which is preliminary data.</text>
</comment>
<keyword evidence="3" id="KW-1185">Reference proteome</keyword>
<reference evidence="2" key="2">
    <citation type="submission" date="2020-11" db="EMBL/GenBank/DDBJ databases">
        <authorList>
            <person name="Cecchin M."/>
            <person name="Marcolungo L."/>
            <person name="Rossato M."/>
            <person name="Girolomoni L."/>
            <person name="Cosentino E."/>
            <person name="Cuine S."/>
            <person name="Li-Beisson Y."/>
            <person name="Delledonne M."/>
            <person name="Ballottari M."/>
        </authorList>
    </citation>
    <scope>NUCLEOTIDE SEQUENCE</scope>
    <source>
        <strain evidence="2">211/11P</strain>
        <tissue evidence="2">Whole cell</tissue>
    </source>
</reference>
<organism evidence="2 3">
    <name type="scientific">Chlorella vulgaris</name>
    <name type="common">Green alga</name>
    <dbReference type="NCBI Taxonomy" id="3077"/>
    <lineage>
        <taxon>Eukaryota</taxon>
        <taxon>Viridiplantae</taxon>
        <taxon>Chlorophyta</taxon>
        <taxon>core chlorophytes</taxon>
        <taxon>Trebouxiophyceae</taxon>
        <taxon>Chlorellales</taxon>
        <taxon>Chlorellaceae</taxon>
        <taxon>Chlorella clade</taxon>
        <taxon>Chlorella</taxon>
    </lineage>
</organism>
<dbReference type="AlphaFoldDB" id="A0A9D4TVJ3"/>
<gene>
    <name evidence="2" type="ORF">D9Q98_001753</name>
</gene>
<name>A0A9D4TVJ3_CHLVU</name>
<feature type="region of interest" description="Disordered" evidence="1">
    <location>
        <begin position="410"/>
        <end position="444"/>
    </location>
</feature>